<dbReference type="PANTHER" id="PTHR28026">
    <property type="entry name" value="DUF962 DOMAIN PROTEIN (AFU_ORTHOLOGUE AFUA_8G05310)"/>
    <property type="match status" value="1"/>
</dbReference>
<feature type="transmembrane region" description="Helical" evidence="1">
    <location>
        <begin position="111"/>
        <end position="133"/>
    </location>
</feature>
<feature type="transmembrane region" description="Helical" evidence="1">
    <location>
        <begin position="85"/>
        <end position="104"/>
    </location>
</feature>
<dbReference type="AlphaFoldDB" id="A0A7S3Z7L6"/>
<keyword evidence="1" id="KW-0472">Membrane</keyword>
<sequence length="159" mass="17652">MGWPSVMKETILHLRTEYNKELKFYLRFHQHRVNRRIHAFAVPLEWWSFLLAATAIHNAMPWAIALGSAGYYLLLSSKLNATTHIGASIAQVVMAFAATRLALLGSIRSTLLCAGTVHGISWALQVGVGHWMIEKNNPGMATQLTMNSIILSPLLAWAS</sequence>
<keyword evidence="1" id="KW-1133">Transmembrane helix</keyword>
<gene>
    <name evidence="2" type="ORF">LGLO00237_LOCUS26110</name>
</gene>
<dbReference type="Pfam" id="PF06127">
    <property type="entry name" value="Mpo1-like"/>
    <property type="match status" value="1"/>
</dbReference>
<dbReference type="EMBL" id="HBIV01036521">
    <property type="protein sequence ID" value="CAE0674336.1"/>
    <property type="molecule type" value="Transcribed_RNA"/>
</dbReference>
<protein>
    <submittedName>
        <fullName evidence="2">Uncharacterized protein</fullName>
    </submittedName>
</protein>
<dbReference type="PANTHER" id="PTHR28026:SF9">
    <property type="entry name" value="2-HYDROXY-PALMITIC ACID DIOXYGENASE MPO1"/>
    <property type="match status" value="1"/>
</dbReference>
<name>A0A7S3Z7L6_9EUKA</name>
<feature type="transmembrane region" description="Helical" evidence="1">
    <location>
        <begin position="46"/>
        <end position="73"/>
    </location>
</feature>
<evidence type="ECO:0000313" key="2">
    <source>
        <dbReference type="EMBL" id="CAE0674336.1"/>
    </source>
</evidence>
<reference evidence="2" key="1">
    <citation type="submission" date="2021-01" db="EMBL/GenBank/DDBJ databases">
        <authorList>
            <person name="Corre E."/>
            <person name="Pelletier E."/>
            <person name="Niang G."/>
            <person name="Scheremetjew M."/>
            <person name="Finn R."/>
            <person name="Kale V."/>
            <person name="Holt S."/>
            <person name="Cochrane G."/>
            <person name="Meng A."/>
            <person name="Brown T."/>
            <person name="Cohen L."/>
        </authorList>
    </citation>
    <scope>NUCLEOTIDE SEQUENCE</scope>
    <source>
        <strain evidence="2">CCCM811</strain>
    </source>
</reference>
<dbReference type="GO" id="GO:0016020">
    <property type="term" value="C:membrane"/>
    <property type="evidence" value="ECO:0007669"/>
    <property type="project" value="GOC"/>
</dbReference>
<evidence type="ECO:0000256" key="1">
    <source>
        <dbReference type="SAM" id="Phobius"/>
    </source>
</evidence>
<keyword evidence="1" id="KW-0812">Transmembrane</keyword>
<organism evidence="2">
    <name type="scientific">Lotharella globosa</name>
    <dbReference type="NCBI Taxonomy" id="91324"/>
    <lineage>
        <taxon>Eukaryota</taxon>
        <taxon>Sar</taxon>
        <taxon>Rhizaria</taxon>
        <taxon>Cercozoa</taxon>
        <taxon>Chlorarachniophyceae</taxon>
        <taxon>Lotharella</taxon>
    </lineage>
</organism>
<proteinExistence type="predicted"/>
<dbReference type="GO" id="GO:0046521">
    <property type="term" value="P:sphingoid catabolic process"/>
    <property type="evidence" value="ECO:0007669"/>
    <property type="project" value="TreeGrafter"/>
</dbReference>
<accession>A0A7S3Z7L6</accession>
<dbReference type="InterPro" id="IPR009305">
    <property type="entry name" value="Mpo1-like"/>
</dbReference>